<dbReference type="AlphaFoldDB" id="A0A382TY22"/>
<organism evidence="1">
    <name type="scientific">marine metagenome</name>
    <dbReference type="NCBI Taxonomy" id="408172"/>
    <lineage>
        <taxon>unclassified sequences</taxon>
        <taxon>metagenomes</taxon>
        <taxon>ecological metagenomes</taxon>
    </lineage>
</organism>
<accession>A0A382TY22</accession>
<dbReference type="EMBL" id="UINC01139810">
    <property type="protein sequence ID" value="SVD26587.1"/>
    <property type="molecule type" value="Genomic_DNA"/>
</dbReference>
<sequence length="29" mass="3359">HCCLGVVLITVLSMIWLGRLFNQNEMVRI</sequence>
<protein>
    <submittedName>
        <fullName evidence="1">Uncharacterized protein</fullName>
    </submittedName>
</protein>
<feature type="non-terminal residue" evidence="1">
    <location>
        <position position="1"/>
    </location>
</feature>
<reference evidence="1" key="1">
    <citation type="submission" date="2018-05" db="EMBL/GenBank/DDBJ databases">
        <authorList>
            <person name="Lanie J.A."/>
            <person name="Ng W.-L."/>
            <person name="Kazmierczak K.M."/>
            <person name="Andrzejewski T.M."/>
            <person name="Davidsen T.M."/>
            <person name="Wayne K.J."/>
            <person name="Tettelin H."/>
            <person name="Glass J.I."/>
            <person name="Rusch D."/>
            <person name="Podicherti R."/>
            <person name="Tsui H.-C.T."/>
            <person name="Winkler M.E."/>
        </authorList>
    </citation>
    <scope>NUCLEOTIDE SEQUENCE</scope>
</reference>
<name>A0A382TY22_9ZZZZ</name>
<gene>
    <name evidence="1" type="ORF">METZ01_LOCUS379441</name>
</gene>
<evidence type="ECO:0000313" key="1">
    <source>
        <dbReference type="EMBL" id="SVD26587.1"/>
    </source>
</evidence>
<proteinExistence type="predicted"/>
<feature type="non-terminal residue" evidence="1">
    <location>
        <position position="29"/>
    </location>
</feature>